<name>A0A1H6RW04_9GAMM</name>
<accession>A0A1H6RW04</accession>
<evidence type="ECO:0000256" key="1">
    <source>
        <dbReference type="SAM" id="SignalP"/>
    </source>
</evidence>
<dbReference type="RefSeq" id="WP_093309002.1">
    <property type="nucleotide sequence ID" value="NZ_FNYH01000004.1"/>
</dbReference>
<dbReference type="Proteomes" id="UP000242999">
    <property type="component" value="Unassembled WGS sequence"/>
</dbReference>
<keyword evidence="3" id="KW-1185">Reference proteome</keyword>
<organism evidence="2 3">
    <name type="scientific">Allopseudospirillum japonicum</name>
    <dbReference type="NCBI Taxonomy" id="64971"/>
    <lineage>
        <taxon>Bacteria</taxon>
        <taxon>Pseudomonadati</taxon>
        <taxon>Pseudomonadota</taxon>
        <taxon>Gammaproteobacteria</taxon>
        <taxon>Oceanospirillales</taxon>
        <taxon>Oceanospirillaceae</taxon>
        <taxon>Allopseudospirillum</taxon>
    </lineage>
</organism>
<dbReference type="EMBL" id="FNYH01000004">
    <property type="protein sequence ID" value="SEI56717.1"/>
    <property type="molecule type" value="Genomic_DNA"/>
</dbReference>
<evidence type="ECO:0000313" key="2">
    <source>
        <dbReference type="EMBL" id="SEI56717.1"/>
    </source>
</evidence>
<reference evidence="3" key="1">
    <citation type="submission" date="2016-10" db="EMBL/GenBank/DDBJ databases">
        <authorList>
            <person name="Varghese N."/>
            <person name="Submissions S."/>
        </authorList>
    </citation>
    <scope>NUCLEOTIDE SEQUENCE [LARGE SCALE GENOMIC DNA]</scope>
    <source>
        <strain evidence="3">DSM 7165</strain>
    </source>
</reference>
<keyword evidence="1" id="KW-0732">Signal</keyword>
<protein>
    <submittedName>
        <fullName evidence="2">Uncharacterized protein</fullName>
    </submittedName>
</protein>
<feature type="signal peptide" evidence="1">
    <location>
        <begin position="1"/>
        <end position="18"/>
    </location>
</feature>
<sequence length="182" mass="20475">MKLAVFVGILVLSTFSFAGGYYNPSIDTYDPETGLYFKSVESEKKSGFLSSGGDSIVNLYIYNPETNEGKYLFPKKDNFQVVALAFETSVENGEVKFHIDYASPIKNNNGIASREPKSKMLILTRNVETKHETFYFAEKDGSNLVKGKTILPSDSWHIDVKNSVVRVLRQDGLEITMESFSW</sequence>
<dbReference type="OrthoDB" id="6400763at2"/>
<proteinExistence type="predicted"/>
<dbReference type="AlphaFoldDB" id="A0A1H6RW04"/>
<gene>
    <name evidence="2" type="ORF">SAMN05421831_104131</name>
</gene>
<feature type="chain" id="PRO_5017390187" evidence="1">
    <location>
        <begin position="19"/>
        <end position="182"/>
    </location>
</feature>
<evidence type="ECO:0000313" key="3">
    <source>
        <dbReference type="Proteomes" id="UP000242999"/>
    </source>
</evidence>